<evidence type="ECO:0000313" key="3">
    <source>
        <dbReference type="Proteomes" id="UP000183983"/>
    </source>
</evidence>
<evidence type="ECO:0000313" key="2">
    <source>
        <dbReference type="EMBL" id="SHN28624.1"/>
    </source>
</evidence>
<name>A0A1M7QDH1_9PSED</name>
<dbReference type="EMBL" id="FRDA01000023">
    <property type="protein sequence ID" value="SHN28624.1"/>
    <property type="molecule type" value="Genomic_DNA"/>
</dbReference>
<dbReference type="Proteomes" id="UP000183983">
    <property type="component" value="Unassembled WGS sequence"/>
</dbReference>
<dbReference type="EMBL" id="CP047265">
    <property type="protein sequence ID" value="QHF01195.1"/>
    <property type="molecule type" value="Genomic_DNA"/>
</dbReference>
<evidence type="ECO:0000313" key="4">
    <source>
        <dbReference type="Proteomes" id="UP000464644"/>
    </source>
</evidence>
<sequence>MIISLSTTAPSMADRLTPSDQKLTAQPMSDAAKQALLNATPAAVYYPSEPPKTSIDSMEVVETMIGPPQSWDFPRVAELHRGVTEVMRGAFKEFQSALSYLYPDLADKKFGFTVAEDGSLKALNTGGQLNAAEMDRLNGLLNNSSDLKAAALNYRDSAIDLVEADSAWTGSYLGRYNLTKENFADTLDLAALLIPVTKTPSQEQFDGMFFNQMAYKGERASAEVLAAREEARAAKRIVETA</sequence>
<dbReference type="Proteomes" id="UP000464644">
    <property type="component" value="Chromosome"/>
</dbReference>
<gene>
    <name evidence="1" type="ORF">N015_01745</name>
    <name evidence="2" type="ORF">SAMN05216593_1235</name>
</gene>
<dbReference type="AlphaFoldDB" id="A0A1M7QDH1"/>
<dbReference type="STRING" id="1190415.SAMN05216593_1235"/>
<reference evidence="2 3" key="2">
    <citation type="submission" date="2016-11" db="EMBL/GenBank/DDBJ databases">
        <authorList>
            <person name="Jaros S."/>
            <person name="Januszkiewicz K."/>
            <person name="Wedrychowicz H."/>
        </authorList>
    </citation>
    <scope>NUCLEOTIDE SEQUENCE [LARGE SCALE GENOMIC DNA]</scope>
    <source>
        <strain evidence="2 3">LMG 26898</strain>
    </source>
</reference>
<dbReference type="OrthoDB" id="7019486at2"/>
<protein>
    <submittedName>
        <fullName evidence="2">Uncharacterized protein</fullName>
    </submittedName>
</protein>
<organism evidence="2 3">
    <name type="scientific">Pseudomonas asturiensis</name>
    <dbReference type="NCBI Taxonomy" id="1190415"/>
    <lineage>
        <taxon>Bacteria</taxon>
        <taxon>Pseudomonadati</taxon>
        <taxon>Pseudomonadota</taxon>
        <taxon>Gammaproteobacteria</taxon>
        <taxon>Pseudomonadales</taxon>
        <taxon>Pseudomonadaceae</taxon>
        <taxon>Pseudomonas</taxon>
    </lineage>
</organism>
<reference evidence="1" key="3">
    <citation type="submission" date="2019-12" db="EMBL/GenBank/DDBJ databases">
        <title>A complete genome sequence for Pseudomonas syringae CC1524.</title>
        <authorList>
            <person name="Baltrus D.A."/>
            <person name="Clark M."/>
        </authorList>
    </citation>
    <scope>NUCLEOTIDE SEQUENCE</scope>
    <source>
        <strain evidence="1">CC1524</strain>
    </source>
</reference>
<accession>A0A1M7QDH1</accession>
<keyword evidence="4" id="KW-1185">Reference proteome</keyword>
<reference evidence="1 4" key="1">
    <citation type="journal article" date="2014" name="Genome Announc.">
        <title>Draft Genome Sequences of a Phylogenetically Diverse Suite of Pseudomonas syringae Strains from Multiple Source Populations.</title>
        <authorList>
            <person name="Baltrus D.A."/>
            <person name="Yourstone S."/>
            <person name="Lind A."/>
            <person name="Guilbaud C."/>
            <person name="Sands D.C."/>
            <person name="Jones C.D."/>
            <person name="Morris C.E."/>
            <person name="Dangl J.L."/>
        </authorList>
    </citation>
    <scope>NUCLEOTIDE SEQUENCE [LARGE SCALE GENOMIC DNA]</scope>
    <source>
        <strain evidence="1 4">CC1524</strain>
    </source>
</reference>
<proteinExistence type="predicted"/>
<dbReference type="RefSeq" id="WP_024685725.1">
    <property type="nucleotide sequence ID" value="NZ_CP047265.1"/>
</dbReference>
<evidence type="ECO:0000313" key="1">
    <source>
        <dbReference type="EMBL" id="QHF01195.1"/>
    </source>
</evidence>